<keyword evidence="3" id="KW-1185">Reference proteome</keyword>
<evidence type="ECO:0000256" key="1">
    <source>
        <dbReference type="SAM" id="MobiDB-lite"/>
    </source>
</evidence>
<dbReference type="AlphaFoldDB" id="A0A9P5WWE1"/>
<proteinExistence type="predicted"/>
<feature type="non-terminal residue" evidence="2">
    <location>
        <position position="275"/>
    </location>
</feature>
<name>A0A9P5WWE1_9AGAR</name>
<sequence length="275" mass="30248">MSIPSIAITIHAIVPTLSGNNWAQFSQSIKAFFQSAGALSIIEDSTPPKDDNTLDYALYPFIFAKLSTEYWYLVQGVTSGREVWDKLKAHFEKSTIGHRMLARRHLYYGIEHDTSRPVDVFIQEIMSAAAQLKSLGCTVEETEITDVILMRLDPSYHNIRATILSQETSPTIEKIKIILASATSADTISSSFIPQAYATSPAYSKPSRPPPSRPHGYTHSSSPTMITTPPLHTTTNIHLTLLNSLLLWIPRASGGVILPMRAIVIGVGDLGTLQL</sequence>
<dbReference type="PANTHER" id="PTHR47481">
    <property type="match status" value="1"/>
</dbReference>
<feature type="region of interest" description="Disordered" evidence="1">
    <location>
        <begin position="200"/>
        <end position="228"/>
    </location>
</feature>
<evidence type="ECO:0000313" key="3">
    <source>
        <dbReference type="Proteomes" id="UP000807342"/>
    </source>
</evidence>
<protein>
    <submittedName>
        <fullName evidence="2">Uncharacterized protein</fullName>
    </submittedName>
</protein>
<reference evidence="2" key="1">
    <citation type="submission" date="2020-11" db="EMBL/GenBank/DDBJ databases">
        <authorList>
            <consortium name="DOE Joint Genome Institute"/>
            <person name="Ahrendt S."/>
            <person name="Riley R."/>
            <person name="Andreopoulos W."/>
            <person name="Labutti K."/>
            <person name="Pangilinan J."/>
            <person name="Ruiz-Duenas F.J."/>
            <person name="Barrasa J.M."/>
            <person name="Sanchez-Garcia M."/>
            <person name="Camarero S."/>
            <person name="Miyauchi S."/>
            <person name="Serrano A."/>
            <person name="Linde D."/>
            <person name="Babiker R."/>
            <person name="Drula E."/>
            <person name="Ayuso-Fernandez I."/>
            <person name="Pacheco R."/>
            <person name="Padilla G."/>
            <person name="Ferreira P."/>
            <person name="Barriuso J."/>
            <person name="Kellner H."/>
            <person name="Castanera R."/>
            <person name="Alfaro M."/>
            <person name="Ramirez L."/>
            <person name="Pisabarro A.G."/>
            <person name="Kuo A."/>
            <person name="Tritt A."/>
            <person name="Lipzen A."/>
            <person name="He G."/>
            <person name="Yan M."/>
            <person name="Ng V."/>
            <person name="Cullen D."/>
            <person name="Martin F."/>
            <person name="Rosso M.-N."/>
            <person name="Henrissat B."/>
            <person name="Hibbett D."/>
            <person name="Martinez A.T."/>
            <person name="Grigoriev I.V."/>
        </authorList>
    </citation>
    <scope>NUCLEOTIDE SEQUENCE</scope>
    <source>
        <strain evidence="2">MF-IS2</strain>
    </source>
</reference>
<dbReference type="Pfam" id="PF14223">
    <property type="entry name" value="Retrotran_gag_2"/>
    <property type="match status" value="1"/>
</dbReference>
<evidence type="ECO:0000313" key="2">
    <source>
        <dbReference type="EMBL" id="KAF9440193.1"/>
    </source>
</evidence>
<dbReference type="Proteomes" id="UP000807342">
    <property type="component" value="Unassembled WGS sequence"/>
</dbReference>
<accession>A0A9P5WWE1</accession>
<dbReference type="EMBL" id="MU152768">
    <property type="protein sequence ID" value="KAF9440193.1"/>
    <property type="molecule type" value="Genomic_DNA"/>
</dbReference>
<comment type="caution">
    <text evidence="2">The sequence shown here is derived from an EMBL/GenBank/DDBJ whole genome shotgun (WGS) entry which is preliminary data.</text>
</comment>
<gene>
    <name evidence="2" type="ORF">P691DRAFT_783070</name>
</gene>
<dbReference type="OrthoDB" id="3066634at2759"/>
<dbReference type="PANTHER" id="PTHR47481:SF31">
    <property type="entry name" value="OS01G0873500 PROTEIN"/>
    <property type="match status" value="1"/>
</dbReference>
<organism evidence="2 3">
    <name type="scientific">Macrolepiota fuliginosa MF-IS2</name>
    <dbReference type="NCBI Taxonomy" id="1400762"/>
    <lineage>
        <taxon>Eukaryota</taxon>
        <taxon>Fungi</taxon>
        <taxon>Dikarya</taxon>
        <taxon>Basidiomycota</taxon>
        <taxon>Agaricomycotina</taxon>
        <taxon>Agaricomycetes</taxon>
        <taxon>Agaricomycetidae</taxon>
        <taxon>Agaricales</taxon>
        <taxon>Agaricineae</taxon>
        <taxon>Agaricaceae</taxon>
        <taxon>Macrolepiota</taxon>
    </lineage>
</organism>